<dbReference type="Pfam" id="PF00005">
    <property type="entry name" value="ABC_tran"/>
    <property type="match status" value="1"/>
</dbReference>
<protein>
    <submittedName>
        <fullName evidence="5">Unannotated protein</fullName>
    </submittedName>
</protein>
<dbReference type="SMART" id="SM00382">
    <property type="entry name" value="AAA"/>
    <property type="match status" value="1"/>
</dbReference>
<keyword evidence="1" id="KW-0813">Transport</keyword>
<evidence type="ECO:0000259" key="4">
    <source>
        <dbReference type="PROSITE" id="PS50893"/>
    </source>
</evidence>
<accession>A0A6J5YLL1</accession>
<keyword evidence="2" id="KW-0547">Nucleotide-binding</keyword>
<organism evidence="5">
    <name type="scientific">freshwater metagenome</name>
    <dbReference type="NCBI Taxonomy" id="449393"/>
    <lineage>
        <taxon>unclassified sequences</taxon>
        <taxon>metagenomes</taxon>
        <taxon>ecological metagenomes</taxon>
    </lineage>
</organism>
<dbReference type="GO" id="GO:0005524">
    <property type="term" value="F:ATP binding"/>
    <property type="evidence" value="ECO:0007669"/>
    <property type="project" value="UniProtKB-KW"/>
</dbReference>
<dbReference type="GO" id="GO:0005886">
    <property type="term" value="C:plasma membrane"/>
    <property type="evidence" value="ECO:0007669"/>
    <property type="project" value="TreeGrafter"/>
</dbReference>
<keyword evidence="3" id="KW-0067">ATP-binding</keyword>
<dbReference type="Gene3D" id="3.40.50.300">
    <property type="entry name" value="P-loop containing nucleotide triphosphate hydrolases"/>
    <property type="match status" value="1"/>
</dbReference>
<feature type="domain" description="ABC transporter" evidence="4">
    <location>
        <begin position="20"/>
        <end position="260"/>
    </location>
</feature>
<proteinExistence type="predicted"/>
<dbReference type="InterPro" id="IPR032823">
    <property type="entry name" value="BCA_ABC_TP_C"/>
</dbReference>
<dbReference type="InterPro" id="IPR027417">
    <property type="entry name" value="P-loop_NTPase"/>
</dbReference>
<dbReference type="PROSITE" id="PS50893">
    <property type="entry name" value="ABC_TRANSPORTER_2"/>
    <property type="match status" value="1"/>
</dbReference>
<dbReference type="GO" id="GO:0016887">
    <property type="term" value="F:ATP hydrolysis activity"/>
    <property type="evidence" value="ECO:0007669"/>
    <property type="project" value="InterPro"/>
</dbReference>
<evidence type="ECO:0000256" key="2">
    <source>
        <dbReference type="ARBA" id="ARBA00022741"/>
    </source>
</evidence>
<evidence type="ECO:0000313" key="5">
    <source>
        <dbReference type="EMBL" id="CAB4330904.1"/>
    </source>
</evidence>
<sequence>MTGNSGFESPQFVSGSAPLIQVRNLSKFYGGLAAVSELSFEVMPGETFGIAGPNGAGKTTLFDAITGMVKATAGSVLFGGVEIVDKAVYQVCRMGLARTFQSVAVFENATVLANATMGSHFGRGSTVRTDLSSNRDSILQAEEALAFVGLQDMHSEQAGSISVYDKKRLMIASALATKPTALFLDEPFGGLTPTEVDSVMGLIGAIKATGVTIVMIEHVMRALMQLSDRVLIMNHGQQLFLGKPDEVLKNEDVIKVYLGSGSHASNEGGH</sequence>
<dbReference type="InterPro" id="IPR003593">
    <property type="entry name" value="AAA+_ATPase"/>
</dbReference>
<name>A0A6J5YLL1_9ZZZZ</name>
<dbReference type="InterPro" id="IPR003439">
    <property type="entry name" value="ABC_transporter-like_ATP-bd"/>
</dbReference>
<gene>
    <name evidence="5" type="ORF">UFOPK3770_00164</name>
</gene>
<dbReference type="InterPro" id="IPR051120">
    <property type="entry name" value="ABC_AA/LPS_Transport"/>
</dbReference>
<dbReference type="SUPFAM" id="SSF52540">
    <property type="entry name" value="P-loop containing nucleoside triphosphate hydrolases"/>
    <property type="match status" value="1"/>
</dbReference>
<dbReference type="AlphaFoldDB" id="A0A6J5YLL1"/>
<evidence type="ECO:0000256" key="3">
    <source>
        <dbReference type="ARBA" id="ARBA00022840"/>
    </source>
</evidence>
<dbReference type="CDD" id="cd03219">
    <property type="entry name" value="ABC_Mj1267_LivG_branched"/>
    <property type="match status" value="1"/>
</dbReference>
<dbReference type="EMBL" id="CAESAJ010000008">
    <property type="protein sequence ID" value="CAB4330904.1"/>
    <property type="molecule type" value="Genomic_DNA"/>
</dbReference>
<dbReference type="PANTHER" id="PTHR45772">
    <property type="entry name" value="CONSERVED COMPONENT OF ABC TRANSPORTER FOR NATURAL AMINO ACIDS-RELATED"/>
    <property type="match status" value="1"/>
</dbReference>
<reference evidence="5" key="1">
    <citation type="submission" date="2020-05" db="EMBL/GenBank/DDBJ databases">
        <authorList>
            <person name="Chiriac C."/>
            <person name="Salcher M."/>
            <person name="Ghai R."/>
            <person name="Kavagutti S V."/>
        </authorList>
    </citation>
    <scope>NUCLEOTIDE SEQUENCE</scope>
</reference>
<evidence type="ECO:0000256" key="1">
    <source>
        <dbReference type="ARBA" id="ARBA00022448"/>
    </source>
</evidence>
<dbReference type="Pfam" id="PF12399">
    <property type="entry name" value="BCA_ABC_TP_C"/>
    <property type="match status" value="1"/>
</dbReference>